<feature type="domain" description="Amino acid permease/ SLC12A" evidence="6">
    <location>
        <begin position="81"/>
        <end position="494"/>
    </location>
</feature>
<gene>
    <name evidence="7" type="ORF">DFR69_106153</name>
</gene>
<evidence type="ECO:0000256" key="5">
    <source>
        <dbReference type="SAM" id="Phobius"/>
    </source>
</evidence>
<reference evidence="7 8" key="1">
    <citation type="submission" date="2018-05" db="EMBL/GenBank/DDBJ databases">
        <title>Genomic Encyclopedia of Type Strains, Phase IV (KMG-IV): sequencing the most valuable type-strain genomes for metagenomic binning, comparative biology and taxonomic classification.</title>
        <authorList>
            <person name="Goeker M."/>
        </authorList>
    </citation>
    <scope>NUCLEOTIDE SEQUENCE [LARGE SCALE GENOMIC DNA]</scope>
    <source>
        <strain evidence="7 8">DSM 44717</strain>
    </source>
</reference>
<evidence type="ECO:0000313" key="7">
    <source>
        <dbReference type="EMBL" id="PWV74342.1"/>
    </source>
</evidence>
<organism evidence="7 8">
    <name type="scientific">Nocardia neocaledoniensis</name>
    <dbReference type="NCBI Taxonomy" id="236511"/>
    <lineage>
        <taxon>Bacteria</taxon>
        <taxon>Bacillati</taxon>
        <taxon>Actinomycetota</taxon>
        <taxon>Actinomycetes</taxon>
        <taxon>Mycobacteriales</taxon>
        <taxon>Nocardiaceae</taxon>
        <taxon>Nocardia</taxon>
    </lineage>
</organism>
<sequence>MAVRYAIHHAGEPDHGRACGLLDPTERTDLPMTIDDPNAPPVQQDSEEAQHLRGNLGIIQLVFTVLAFNGPLGVVAAFAPVVIGYGNGIGAPAAYLAAAGIVALFAVGFLKMSRHIANPGGFYSFVTAGLGKQVGLGASFLAVTCYYILLLAVYAVAGLYLEIVVGGLPWWIWALVLQGVVGAFGYFNLDFSAKALSVCLCLEVLFVAVYDIFVVAKGGATGLSADSFLPEHVFSGNVGIALLFGMLCMGGFEVTVIFRDEVRDPDRNIPRATYAFIALIGFVYAVSTWAIIQAIGPADAVATTAADPTGSFLGTLHTFVGSFAEDLVVPLLTTAGFAALLATHNVLARYAFNLGVDEVLPQRIGFAHPRHGSPHRASVGISVLALIGFLAFVGWGAEPKLLYAQLSGAFGYGLIMLMLITSAAVMVFLTRRRPDDTTVWHRLIAPGLALGCLAVVLWLATTNISALITAGTGVVIAVLALLYGSVLVGAAYAWKLRGTRPDTYAKIGRQ</sequence>
<evidence type="ECO:0000256" key="2">
    <source>
        <dbReference type="ARBA" id="ARBA00022692"/>
    </source>
</evidence>
<dbReference type="Gene3D" id="1.20.1740.10">
    <property type="entry name" value="Amino acid/polyamine transporter I"/>
    <property type="match status" value="1"/>
</dbReference>
<name>A0A317NGW7_9NOCA</name>
<feature type="transmembrane region" description="Helical" evidence="5">
    <location>
        <begin position="140"/>
        <end position="164"/>
    </location>
</feature>
<dbReference type="InterPro" id="IPR004841">
    <property type="entry name" value="AA-permease/SLC12A_dom"/>
</dbReference>
<dbReference type="PANTHER" id="PTHR42770:SF16">
    <property type="entry name" value="AMINO ACID PERMEASE"/>
    <property type="match status" value="1"/>
</dbReference>
<dbReference type="AlphaFoldDB" id="A0A317NGW7"/>
<comment type="caution">
    <text evidence="7">The sequence shown here is derived from an EMBL/GenBank/DDBJ whole genome shotgun (WGS) entry which is preliminary data.</text>
</comment>
<dbReference type="EMBL" id="QGTL01000006">
    <property type="protein sequence ID" value="PWV74342.1"/>
    <property type="molecule type" value="Genomic_DNA"/>
</dbReference>
<evidence type="ECO:0000259" key="6">
    <source>
        <dbReference type="Pfam" id="PF00324"/>
    </source>
</evidence>
<dbReference type="PANTHER" id="PTHR42770">
    <property type="entry name" value="AMINO ACID TRANSPORTER-RELATED"/>
    <property type="match status" value="1"/>
</dbReference>
<feature type="transmembrane region" description="Helical" evidence="5">
    <location>
        <begin position="327"/>
        <end position="347"/>
    </location>
</feature>
<evidence type="ECO:0000313" key="8">
    <source>
        <dbReference type="Proteomes" id="UP000246410"/>
    </source>
</evidence>
<evidence type="ECO:0000256" key="1">
    <source>
        <dbReference type="ARBA" id="ARBA00004141"/>
    </source>
</evidence>
<keyword evidence="3 5" id="KW-1133">Transmembrane helix</keyword>
<comment type="subcellular location">
    <subcellularLocation>
        <location evidence="1">Membrane</location>
        <topology evidence="1">Multi-pass membrane protein</topology>
    </subcellularLocation>
</comment>
<feature type="transmembrane region" description="Helical" evidence="5">
    <location>
        <begin position="377"/>
        <end position="397"/>
    </location>
</feature>
<dbReference type="Proteomes" id="UP000246410">
    <property type="component" value="Unassembled WGS sequence"/>
</dbReference>
<proteinExistence type="predicted"/>
<feature type="transmembrane region" description="Helical" evidence="5">
    <location>
        <begin position="409"/>
        <end position="430"/>
    </location>
</feature>
<dbReference type="PIRSF" id="PIRSF006060">
    <property type="entry name" value="AA_transporter"/>
    <property type="match status" value="1"/>
</dbReference>
<feature type="transmembrane region" description="Helical" evidence="5">
    <location>
        <begin position="271"/>
        <end position="292"/>
    </location>
</feature>
<feature type="transmembrane region" description="Helical" evidence="5">
    <location>
        <begin position="61"/>
        <end position="83"/>
    </location>
</feature>
<dbReference type="Pfam" id="PF00324">
    <property type="entry name" value="AA_permease"/>
    <property type="match status" value="1"/>
</dbReference>
<dbReference type="InterPro" id="IPR050367">
    <property type="entry name" value="APC_superfamily"/>
</dbReference>
<accession>A0A317NGW7</accession>
<feature type="transmembrane region" description="Helical" evidence="5">
    <location>
        <begin position="89"/>
        <end position="110"/>
    </location>
</feature>
<keyword evidence="2 5" id="KW-0812">Transmembrane</keyword>
<evidence type="ECO:0000256" key="3">
    <source>
        <dbReference type="ARBA" id="ARBA00022989"/>
    </source>
</evidence>
<dbReference type="GO" id="GO:0055085">
    <property type="term" value="P:transmembrane transport"/>
    <property type="evidence" value="ECO:0007669"/>
    <property type="project" value="InterPro"/>
</dbReference>
<keyword evidence="4 5" id="KW-0472">Membrane</keyword>
<feature type="transmembrane region" description="Helical" evidence="5">
    <location>
        <begin position="236"/>
        <end position="259"/>
    </location>
</feature>
<feature type="transmembrane region" description="Helical" evidence="5">
    <location>
        <begin position="170"/>
        <end position="189"/>
    </location>
</feature>
<feature type="transmembrane region" description="Helical" evidence="5">
    <location>
        <begin position="466"/>
        <end position="494"/>
    </location>
</feature>
<evidence type="ECO:0000256" key="4">
    <source>
        <dbReference type="ARBA" id="ARBA00023136"/>
    </source>
</evidence>
<feature type="transmembrane region" description="Helical" evidence="5">
    <location>
        <begin position="442"/>
        <end position="460"/>
    </location>
</feature>
<feature type="transmembrane region" description="Helical" evidence="5">
    <location>
        <begin position="196"/>
        <end position="216"/>
    </location>
</feature>
<keyword evidence="8" id="KW-1185">Reference proteome</keyword>
<dbReference type="GO" id="GO:0016020">
    <property type="term" value="C:membrane"/>
    <property type="evidence" value="ECO:0007669"/>
    <property type="project" value="UniProtKB-SubCell"/>
</dbReference>
<protein>
    <submittedName>
        <fullName evidence="7">Amino acid/polyamine/organocation transporter (APC superfamily)</fullName>
    </submittedName>
</protein>